<dbReference type="PANTHER" id="PTHR34817">
    <property type="entry name" value="NUCLEOTIDYLTRANSFERASE"/>
    <property type="match status" value="1"/>
</dbReference>
<comment type="caution">
    <text evidence="1">The sequence shown here is derived from an EMBL/GenBank/DDBJ whole genome shotgun (WGS) entry which is preliminary data.</text>
</comment>
<name>A0A6N8SIT9_9HYPH</name>
<keyword evidence="2" id="KW-1185">Reference proteome</keyword>
<dbReference type="InterPro" id="IPR018775">
    <property type="entry name" value="RlaP"/>
</dbReference>
<reference evidence="1 2" key="1">
    <citation type="submission" date="2019-12" db="EMBL/GenBank/DDBJ databases">
        <title>Shinella kummerowiae sp. nov., a symbiotic bacterium isolated from root nodules of the herbal legume Kummerowia stipulacea.</title>
        <authorList>
            <person name="Gao J."/>
        </authorList>
    </citation>
    <scope>NUCLEOTIDE SEQUENCE [LARGE SCALE GENOMIC DNA]</scope>
    <source>
        <strain evidence="1 2">CCBAU 25048</strain>
    </source>
</reference>
<dbReference type="OrthoDB" id="9796845at2"/>
<keyword evidence="1" id="KW-0808">Transferase</keyword>
<dbReference type="Proteomes" id="UP000435802">
    <property type="component" value="Unassembled WGS sequence"/>
</dbReference>
<dbReference type="RefSeq" id="WP_160861142.1">
    <property type="nucleotide sequence ID" value="NZ_WUMK01000008.1"/>
</dbReference>
<gene>
    <name evidence="1" type="ORF">GR138_20660</name>
</gene>
<dbReference type="Pfam" id="PF10127">
    <property type="entry name" value="RlaP"/>
    <property type="match status" value="1"/>
</dbReference>
<organism evidence="1 2">
    <name type="scientific">Shinella kummerowiae</name>
    <dbReference type="NCBI Taxonomy" id="417745"/>
    <lineage>
        <taxon>Bacteria</taxon>
        <taxon>Pseudomonadati</taxon>
        <taxon>Pseudomonadota</taxon>
        <taxon>Alphaproteobacteria</taxon>
        <taxon>Hyphomicrobiales</taxon>
        <taxon>Rhizobiaceae</taxon>
        <taxon>Shinella</taxon>
    </lineage>
</organism>
<accession>A0A6N8SIT9</accession>
<evidence type="ECO:0000313" key="2">
    <source>
        <dbReference type="Proteomes" id="UP000435802"/>
    </source>
</evidence>
<sequence length="267" mass="30223">MIEGFAPDVVAEIRRRLESVRAQGLRIAFAIESGSRAWGFPSPDSDYDCRFVYVRPVKDHLTLQVVRDVIEFPIVGLVDTGGWDLRKALLLALSGNAVIIEWLKSPLVYEEEAGFRARLSALLDEIVEPQRVAKHYVGLLQKYADDSQLESTRLKKFLYALRPAIALAWMSARDFKSLPPMNMLECMEGVALPDEVARETLLLIDIKKQTREMGEGLPHPVLRAFVAETHARFTHMDKQVLRIAPDADWRKEKANAFYRTEVLSGSS</sequence>
<dbReference type="PANTHER" id="PTHR34817:SF2">
    <property type="entry name" value="NUCLEOTIDYLTRANSFERASE"/>
    <property type="match status" value="1"/>
</dbReference>
<dbReference type="GO" id="GO:0016740">
    <property type="term" value="F:transferase activity"/>
    <property type="evidence" value="ECO:0007669"/>
    <property type="project" value="UniProtKB-KW"/>
</dbReference>
<dbReference type="AlphaFoldDB" id="A0A6N8SIT9"/>
<proteinExistence type="predicted"/>
<dbReference type="EMBL" id="WUMK01000008">
    <property type="protein sequence ID" value="MXN47618.1"/>
    <property type="molecule type" value="Genomic_DNA"/>
</dbReference>
<protein>
    <submittedName>
        <fullName evidence="1">Nucleotidyltransferase</fullName>
    </submittedName>
</protein>
<evidence type="ECO:0000313" key="1">
    <source>
        <dbReference type="EMBL" id="MXN47618.1"/>
    </source>
</evidence>